<gene>
    <name evidence="1" type="ORF">HX110_04795</name>
    <name evidence="2" type="ORF">J4G45_10375</name>
</gene>
<dbReference type="Proteomes" id="UP000663954">
    <property type="component" value="Chromosome"/>
</dbReference>
<accession>A0AB35M111</accession>
<dbReference type="GeneID" id="64222636"/>
<reference evidence="2" key="3">
    <citation type="submission" date="2021-03" db="EMBL/GenBank/DDBJ databases">
        <authorList>
            <person name="Ma J."/>
        </authorList>
    </citation>
    <scope>NUCLEOTIDE SEQUENCE</scope>
    <source>
        <strain evidence="2">GX5</strain>
    </source>
</reference>
<dbReference type="Proteomes" id="UP001174419">
    <property type="component" value="Unassembled WGS sequence"/>
</dbReference>
<name>A0AB35M111_9GAMM</name>
<proteinExistence type="predicted"/>
<evidence type="ECO:0000313" key="4">
    <source>
        <dbReference type="Proteomes" id="UP001174419"/>
    </source>
</evidence>
<reference evidence="1" key="2">
    <citation type="submission" date="2020-06" db="EMBL/GenBank/DDBJ databases">
        <authorList>
            <person name="Dong N."/>
        </authorList>
    </citation>
    <scope>NUCLEOTIDE SEQUENCE</scope>
    <source>
        <strain evidence="1">DF49-4</strain>
    </source>
</reference>
<organism evidence="1 4">
    <name type="scientific">Acinetobacter towneri</name>
    <dbReference type="NCBI Taxonomy" id="202956"/>
    <lineage>
        <taxon>Bacteria</taxon>
        <taxon>Pseudomonadati</taxon>
        <taxon>Pseudomonadota</taxon>
        <taxon>Gammaproteobacteria</taxon>
        <taxon>Moraxellales</taxon>
        <taxon>Moraxellaceae</taxon>
        <taxon>Acinetobacter</taxon>
    </lineage>
</organism>
<evidence type="ECO:0000313" key="3">
    <source>
        <dbReference type="Proteomes" id="UP000663954"/>
    </source>
</evidence>
<evidence type="ECO:0000313" key="2">
    <source>
        <dbReference type="EMBL" id="QTD61209.1"/>
    </source>
</evidence>
<keyword evidence="3" id="KW-1185">Reference proteome</keyword>
<sequence length="94" mass="11016">MSNLIDFKQAQLKQFDLLALDILAYPERYLQFDSIADFYQAQWLDDFPKGTTWCSTGLDDGAEHFYAKIEFYGHYLTIYSHETYAAEFGIIHTE</sequence>
<dbReference type="EMBL" id="CP071770">
    <property type="protein sequence ID" value="QTD61209.1"/>
    <property type="molecule type" value="Genomic_DNA"/>
</dbReference>
<dbReference type="EMBL" id="JACANG010000006">
    <property type="protein sequence ID" value="MDM1718470.1"/>
    <property type="molecule type" value="Genomic_DNA"/>
</dbReference>
<reference evidence="2 3" key="1">
    <citation type="journal article" date="2020" name="Front. Cell. Infect. Microbiol.">
        <title>Characterization of Three Porcine Acinetobacter towneri Strains Co-Harboring tet(X3) and bla OXA-58.</title>
        <authorList>
            <person name="Ma J."/>
            <person name="Wang J."/>
            <person name="Feng J."/>
            <person name="Liu Y."/>
            <person name="Yang B."/>
            <person name="Li R."/>
            <person name="Bai L."/>
            <person name="He T."/>
            <person name="Wang X."/>
            <person name="Yang Z."/>
        </authorList>
    </citation>
    <scope>NUCLEOTIDE SEQUENCE [LARGE SCALE GENOMIC DNA]</scope>
    <source>
        <strain evidence="2 3">GX5</strain>
    </source>
</reference>
<protein>
    <submittedName>
        <fullName evidence="1">Uncharacterized protein</fullName>
    </submittedName>
</protein>
<dbReference type="RefSeq" id="WP_096900962.1">
    <property type="nucleotide sequence ID" value="NZ_AP031566.1"/>
</dbReference>
<dbReference type="AlphaFoldDB" id="A0AB35M111"/>
<evidence type="ECO:0000313" key="1">
    <source>
        <dbReference type="EMBL" id="MDM1718470.1"/>
    </source>
</evidence>
<reference evidence="1" key="4">
    <citation type="journal article" date="2022" name="Sci. Total Environ.">
        <title>Prevalence, transmission, and molecular epidemiology of tet(X)-positive bacteria among humans, animals, and environmental niches in China: An epidemiological, and genomic-based study.</title>
        <authorList>
            <person name="Dong N."/>
            <person name="Zeng Y."/>
            <person name="Cai C."/>
            <person name="Sun C."/>
            <person name="Lu J."/>
            <person name="Liu C."/>
            <person name="Zhou H."/>
            <person name="Sun Q."/>
            <person name="Shu L."/>
            <person name="Wang H."/>
            <person name="Wang Y."/>
            <person name="Wang S."/>
            <person name="Wu C."/>
            <person name="Chan E.W."/>
            <person name="Chen G."/>
            <person name="Shen Z."/>
            <person name="Chen S."/>
            <person name="Zhang R."/>
        </authorList>
    </citation>
    <scope>NUCLEOTIDE SEQUENCE</scope>
    <source>
        <strain evidence="1">DF49-4</strain>
    </source>
</reference>